<organism evidence="1 2">
    <name type="scientific">Candidatus Woesebacteria bacterium RBG_16_34_12</name>
    <dbReference type="NCBI Taxonomy" id="1802480"/>
    <lineage>
        <taxon>Bacteria</taxon>
        <taxon>Candidatus Woeseibacteriota</taxon>
    </lineage>
</organism>
<dbReference type="EMBL" id="MGFS01000027">
    <property type="protein sequence ID" value="OGM10952.1"/>
    <property type="molecule type" value="Genomic_DNA"/>
</dbReference>
<protein>
    <submittedName>
        <fullName evidence="1">Uncharacterized protein</fullName>
    </submittedName>
</protein>
<evidence type="ECO:0000313" key="2">
    <source>
        <dbReference type="Proteomes" id="UP000177053"/>
    </source>
</evidence>
<gene>
    <name evidence="1" type="ORF">A2Z22_03740</name>
</gene>
<reference evidence="1 2" key="1">
    <citation type="journal article" date="2016" name="Nat. Commun.">
        <title>Thousands of microbial genomes shed light on interconnected biogeochemical processes in an aquifer system.</title>
        <authorList>
            <person name="Anantharaman K."/>
            <person name="Brown C.T."/>
            <person name="Hug L.A."/>
            <person name="Sharon I."/>
            <person name="Castelle C.J."/>
            <person name="Probst A.J."/>
            <person name="Thomas B.C."/>
            <person name="Singh A."/>
            <person name="Wilkins M.J."/>
            <person name="Karaoz U."/>
            <person name="Brodie E.L."/>
            <person name="Williams K.H."/>
            <person name="Hubbard S.S."/>
            <person name="Banfield J.F."/>
        </authorList>
    </citation>
    <scope>NUCLEOTIDE SEQUENCE [LARGE SCALE GENOMIC DNA]</scope>
</reference>
<name>A0A1F7X785_9BACT</name>
<accession>A0A1F7X785</accession>
<sequence length="172" mass="18392">MAKRRVEEETSIGFEGGRLVRKRKVTIEVTGEGGEERGKGEVKKGEERKEKIISPQLEDAYGAVKAGIYGRLTEDAGGQGHLAAPLPGVVGVMGGEDTAQNSLERIIQHYQNPEAAYQAITSRFLVDLAEEGVEVDPVKLSSAKASINAALRNIQFGGIKTAKPFSAKGKSI</sequence>
<proteinExistence type="predicted"/>
<dbReference type="Proteomes" id="UP000177053">
    <property type="component" value="Unassembled WGS sequence"/>
</dbReference>
<dbReference type="AlphaFoldDB" id="A0A1F7X785"/>
<evidence type="ECO:0000313" key="1">
    <source>
        <dbReference type="EMBL" id="OGM10952.1"/>
    </source>
</evidence>
<comment type="caution">
    <text evidence="1">The sequence shown here is derived from an EMBL/GenBank/DDBJ whole genome shotgun (WGS) entry which is preliminary data.</text>
</comment>